<keyword evidence="1" id="KW-0812">Transmembrane</keyword>
<feature type="transmembrane region" description="Helical" evidence="1">
    <location>
        <begin position="73"/>
        <end position="95"/>
    </location>
</feature>
<name>A0A6F8X0B8_9VIRU</name>
<sequence>MLSIQFFLVILNLTFEVVNIIILTTVYKLYNHRSSLIFFLITIFNICLIISINYILYAICIVNKRYINNALKLIWYLFILYAILSIYVIIFGYGINKRGLNLEIEIFETLKYDIKCSLEICHYDVLLLSIRKVIFVSLNVFNIYFSLEIIFLSIILNSLNTNFFIL</sequence>
<feature type="transmembrane region" description="Helical" evidence="1">
    <location>
        <begin position="133"/>
        <end position="156"/>
    </location>
</feature>
<reference evidence="2" key="1">
    <citation type="journal article" date="2021" name="Microbiol. Resour. Announc.">
        <title>Genome Sequence of Lymphocystis Disease Virus 2 LCDV-JP_Oita_2018, Isolated from a Diseased Japanese Flounder (Paralichthys olivaceus) in Japan.</title>
        <authorList>
            <person name="Kawato S."/>
            <person name="Nozaki R."/>
            <person name="Hirono I."/>
            <person name="Kondo H."/>
        </authorList>
    </citation>
    <scope>NUCLEOTIDE SEQUENCE</scope>
    <source>
        <strain evidence="2">LCDV-JP_Oita_2018</strain>
    </source>
</reference>
<dbReference type="Proteomes" id="UP000501113">
    <property type="component" value="Segment"/>
</dbReference>
<keyword evidence="1" id="KW-1133">Transmembrane helix</keyword>
<keyword evidence="1" id="KW-0472">Membrane</keyword>
<dbReference type="EMBL" id="LC534415">
    <property type="protein sequence ID" value="BCB67414.1"/>
    <property type="molecule type" value="Genomic_DNA"/>
</dbReference>
<protein>
    <submittedName>
        <fullName evidence="2">Uncharacterized protein</fullName>
    </submittedName>
</protein>
<feature type="transmembrane region" description="Helical" evidence="1">
    <location>
        <begin position="36"/>
        <end position="61"/>
    </location>
</feature>
<evidence type="ECO:0000313" key="2">
    <source>
        <dbReference type="EMBL" id="BCB67414.1"/>
    </source>
</evidence>
<proteinExistence type="predicted"/>
<accession>A0A6F8X0B8</accession>
<organism evidence="2">
    <name type="scientific">Lymphocystis disease virus 2</name>
    <dbReference type="NCBI Taxonomy" id="159183"/>
    <lineage>
        <taxon>Viruses</taxon>
        <taxon>Varidnaviria</taxon>
        <taxon>Bamfordvirae</taxon>
        <taxon>Nucleocytoviricota</taxon>
        <taxon>Megaviricetes</taxon>
        <taxon>Pimascovirales</taxon>
        <taxon>Pimascovirales incertae sedis</taxon>
        <taxon>Iridoviridae</taxon>
        <taxon>Alphairidovirinae</taxon>
        <taxon>Lymphocystivirus</taxon>
        <taxon>Lymphocystivirus paralichthys1</taxon>
    </lineage>
</organism>
<evidence type="ECO:0000256" key="1">
    <source>
        <dbReference type="SAM" id="Phobius"/>
    </source>
</evidence>
<feature type="transmembrane region" description="Helical" evidence="1">
    <location>
        <begin position="7"/>
        <end position="30"/>
    </location>
</feature>